<evidence type="ECO:0000256" key="6">
    <source>
        <dbReference type="ARBA" id="ARBA00023004"/>
    </source>
</evidence>
<keyword evidence="7" id="KW-0411">Iron-sulfur</keyword>
<dbReference type="Pfam" id="PF00266">
    <property type="entry name" value="Aminotran_5"/>
    <property type="match status" value="1"/>
</dbReference>
<reference evidence="10 11" key="1">
    <citation type="journal article" date="2014" name="Genome Announc.">
        <title>Draft genome sequences of the altered schaedler flora, a defined bacterial community from gnotobiotic mice.</title>
        <authorList>
            <person name="Wannemuehler M.J."/>
            <person name="Overstreet A.M."/>
            <person name="Ward D.V."/>
            <person name="Phillips G.J."/>
        </authorList>
    </citation>
    <scope>NUCLEOTIDE SEQUENCE [LARGE SCALE GENOMIC DNA]</scope>
    <source>
        <strain evidence="10 11">ASF492</strain>
    </source>
</reference>
<evidence type="ECO:0000313" key="11">
    <source>
        <dbReference type="Proteomes" id="UP000012589"/>
    </source>
</evidence>
<comment type="catalytic activity">
    <reaction evidence="8">
        <text>(sulfur carrier)-H + L-cysteine = (sulfur carrier)-SH + L-alanine</text>
        <dbReference type="Rhea" id="RHEA:43892"/>
        <dbReference type="Rhea" id="RHEA-COMP:14737"/>
        <dbReference type="Rhea" id="RHEA-COMP:14739"/>
        <dbReference type="ChEBI" id="CHEBI:29917"/>
        <dbReference type="ChEBI" id="CHEBI:35235"/>
        <dbReference type="ChEBI" id="CHEBI:57972"/>
        <dbReference type="ChEBI" id="CHEBI:64428"/>
        <dbReference type="EC" id="2.8.1.7"/>
    </reaction>
</comment>
<dbReference type="InterPro" id="IPR015424">
    <property type="entry name" value="PyrdxlP-dep_Trfase"/>
</dbReference>
<comment type="cofactor">
    <cofactor evidence="1">
        <name>pyridoxal 5'-phosphate</name>
        <dbReference type="ChEBI" id="CHEBI:597326"/>
    </cofactor>
</comment>
<gene>
    <name evidence="10" type="ORF">C823_04443</name>
</gene>
<dbReference type="eggNOG" id="COG1104">
    <property type="taxonomic scope" value="Bacteria"/>
</dbReference>
<feature type="domain" description="Aminotransferase class V" evidence="9">
    <location>
        <begin position="3"/>
        <end position="368"/>
    </location>
</feature>
<dbReference type="STRING" id="1235802.C823_04443"/>
<dbReference type="InterPro" id="IPR015422">
    <property type="entry name" value="PyrdxlP-dep_Trfase_small"/>
</dbReference>
<keyword evidence="3" id="KW-0808">Transferase</keyword>
<evidence type="ECO:0000256" key="3">
    <source>
        <dbReference type="ARBA" id="ARBA00022679"/>
    </source>
</evidence>
<evidence type="ECO:0000256" key="5">
    <source>
        <dbReference type="ARBA" id="ARBA00022898"/>
    </source>
</evidence>
<dbReference type="Gene3D" id="3.40.640.10">
    <property type="entry name" value="Type I PLP-dependent aspartate aminotransferase-like (Major domain)"/>
    <property type="match status" value="1"/>
</dbReference>
<dbReference type="EMBL" id="AQFT01000129">
    <property type="protein sequence ID" value="EMZ21626.1"/>
    <property type="molecule type" value="Genomic_DNA"/>
</dbReference>
<dbReference type="PANTHER" id="PTHR11601:SF34">
    <property type="entry name" value="CYSTEINE DESULFURASE"/>
    <property type="match status" value="1"/>
</dbReference>
<proteinExistence type="inferred from homology"/>
<keyword evidence="11" id="KW-1185">Reference proteome</keyword>
<dbReference type="HOGENOM" id="CLU_003433_0_1_9"/>
<evidence type="ECO:0000256" key="7">
    <source>
        <dbReference type="ARBA" id="ARBA00023014"/>
    </source>
</evidence>
<dbReference type="PANTHER" id="PTHR11601">
    <property type="entry name" value="CYSTEINE DESULFURYLASE FAMILY MEMBER"/>
    <property type="match status" value="1"/>
</dbReference>
<dbReference type="Proteomes" id="UP000012589">
    <property type="component" value="Unassembled WGS sequence"/>
</dbReference>
<dbReference type="Gene3D" id="1.10.260.50">
    <property type="match status" value="1"/>
</dbReference>
<evidence type="ECO:0000256" key="2">
    <source>
        <dbReference type="ARBA" id="ARBA00006490"/>
    </source>
</evidence>
<dbReference type="AlphaFoldDB" id="N2A0D7"/>
<comment type="similarity">
    <text evidence="2">Belongs to the class-V pyridoxal-phosphate-dependent aminotransferase family. NifS/IscS subfamily.</text>
</comment>
<dbReference type="InterPro" id="IPR016454">
    <property type="entry name" value="Cysteine_dSase"/>
</dbReference>
<dbReference type="GO" id="GO:0031071">
    <property type="term" value="F:cysteine desulfurase activity"/>
    <property type="evidence" value="ECO:0007669"/>
    <property type="project" value="UniProtKB-EC"/>
</dbReference>
<keyword evidence="6" id="KW-0408">Iron</keyword>
<dbReference type="SUPFAM" id="SSF53383">
    <property type="entry name" value="PLP-dependent transferases"/>
    <property type="match status" value="1"/>
</dbReference>
<accession>N2A0D7</accession>
<evidence type="ECO:0000256" key="4">
    <source>
        <dbReference type="ARBA" id="ARBA00022723"/>
    </source>
</evidence>
<protein>
    <recommendedName>
        <fullName evidence="9">Aminotransferase class V domain-containing protein</fullName>
    </recommendedName>
</protein>
<dbReference type="PIRSF" id="PIRSF005572">
    <property type="entry name" value="NifS"/>
    <property type="match status" value="1"/>
</dbReference>
<name>N2A0D7_9FIRM</name>
<comment type="caution">
    <text evidence="10">The sequence shown here is derived from an EMBL/GenBank/DDBJ whole genome shotgun (WGS) entry which is preliminary data.</text>
</comment>
<evidence type="ECO:0000256" key="1">
    <source>
        <dbReference type="ARBA" id="ARBA00001933"/>
    </source>
</evidence>
<sequence length="383" mass="41734">MSIYLDYNASAPIDSRVLDTMIEVYKGSVGNADSRTHNHGEKAREVVEYARGQVADLLGATSGEVFFTSGSTESNNIAIRGLEEYAEKTGKRHIITSAIEHKAVLETVKALGVKGFKIDIVSPGLSGRVGTEQIFSLIREDTLLVSLMHVNNETGIIQPVEEIGEELAKRKVLFHVDATQSCGKLVEELKRLKYNMLSFSAHKFQGPQGIGVLVLRKNGYRLPPVKGIMYGGQQEHGIRPGTIPVALAAGCGCACEIAAREYAQNKQKTRNLKNLVLRLFDEVGLEYHLNGDPHHCVSSTVNVCIPGVMSEALMISSKQYCSLSNGSACTSKSYAPSYVLSAMGVPEAEIECSVRISWGPDTSAEELEKNLRQLIETAKQIMC</sequence>
<keyword evidence="4" id="KW-0479">Metal-binding</keyword>
<dbReference type="PATRIC" id="fig|1235802.3.peg.4727"/>
<dbReference type="InterPro" id="IPR015421">
    <property type="entry name" value="PyrdxlP-dep_Trfase_major"/>
</dbReference>
<dbReference type="OrthoDB" id="9808002at2"/>
<organism evidence="10 11">
    <name type="scientific">Eubacterium plexicaudatum ASF492</name>
    <dbReference type="NCBI Taxonomy" id="1235802"/>
    <lineage>
        <taxon>Bacteria</taxon>
        <taxon>Bacillati</taxon>
        <taxon>Bacillota</taxon>
        <taxon>Clostridia</taxon>
        <taxon>Eubacteriales</taxon>
        <taxon>Eubacteriaceae</taxon>
        <taxon>Eubacterium</taxon>
    </lineage>
</organism>
<evidence type="ECO:0000256" key="8">
    <source>
        <dbReference type="ARBA" id="ARBA00050776"/>
    </source>
</evidence>
<dbReference type="InterPro" id="IPR000192">
    <property type="entry name" value="Aminotrans_V_dom"/>
</dbReference>
<evidence type="ECO:0000313" key="10">
    <source>
        <dbReference type="EMBL" id="EMZ21626.1"/>
    </source>
</evidence>
<dbReference type="GO" id="GO:0051536">
    <property type="term" value="F:iron-sulfur cluster binding"/>
    <property type="evidence" value="ECO:0007669"/>
    <property type="project" value="UniProtKB-KW"/>
</dbReference>
<keyword evidence="5" id="KW-0663">Pyridoxal phosphate</keyword>
<dbReference type="Gene3D" id="3.90.1150.10">
    <property type="entry name" value="Aspartate Aminotransferase, domain 1"/>
    <property type="match status" value="1"/>
</dbReference>
<dbReference type="GO" id="GO:0046872">
    <property type="term" value="F:metal ion binding"/>
    <property type="evidence" value="ECO:0007669"/>
    <property type="project" value="UniProtKB-KW"/>
</dbReference>
<evidence type="ECO:0000259" key="9">
    <source>
        <dbReference type="Pfam" id="PF00266"/>
    </source>
</evidence>